<dbReference type="EMBL" id="JACHKT010000004">
    <property type="protein sequence ID" value="MBB6002165.1"/>
    <property type="molecule type" value="Genomic_DNA"/>
</dbReference>
<gene>
    <name evidence="2" type="ORF">HNP25_000815</name>
</gene>
<feature type="transmembrane region" description="Helical" evidence="1">
    <location>
        <begin position="42"/>
        <end position="63"/>
    </location>
</feature>
<dbReference type="RefSeq" id="WP_184130662.1">
    <property type="nucleotide sequence ID" value="NZ_JACHKT010000004.1"/>
</dbReference>
<dbReference type="Proteomes" id="UP000524404">
    <property type="component" value="Unassembled WGS sequence"/>
</dbReference>
<evidence type="ECO:0000256" key="1">
    <source>
        <dbReference type="SAM" id="Phobius"/>
    </source>
</evidence>
<comment type="caution">
    <text evidence="2">The sequence shown here is derived from an EMBL/GenBank/DDBJ whole genome shotgun (WGS) entry which is preliminary data.</text>
</comment>
<organism evidence="2 3">
    <name type="scientific">Arcicella rosea</name>
    <dbReference type="NCBI Taxonomy" id="502909"/>
    <lineage>
        <taxon>Bacteria</taxon>
        <taxon>Pseudomonadati</taxon>
        <taxon>Bacteroidota</taxon>
        <taxon>Cytophagia</taxon>
        <taxon>Cytophagales</taxon>
        <taxon>Flectobacillaceae</taxon>
        <taxon>Arcicella</taxon>
    </lineage>
</organism>
<keyword evidence="1" id="KW-0472">Membrane</keyword>
<keyword evidence="1" id="KW-1133">Transmembrane helix</keyword>
<accession>A0A841EGA7</accession>
<evidence type="ECO:0000313" key="3">
    <source>
        <dbReference type="Proteomes" id="UP000524404"/>
    </source>
</evidence>
<sequence>MFPVVSPKKISERKQALHLEAKEYKKTIDGQVSNLKTEATRIGTTALIIGGVLATTYLVFNFLSSDSDKKEKVKVAVAESNNLPVIVKKEKKEESWIISSIKGYMLSFLMAIAKDKVMEVLSILKENHAEKSSQ</sequence>
<reference evidence="2 3" key="1">
    <citation type="submission" date="2020-08" db="EMBL/GenBank/DDBJ databases">
        <title>Functional genomics of gut bacteria from endangered species of beetles.</title>
        <authorList>
            <person name="Carlos-Shanley C."/>
        </authorList>
    </citation>
    <scope>NUCLEOTIDE SEQUENCE [LARGE SCALE GENOMIC DNA]</scope>
    <source>
        <strain evidence="2 3">S00070</strain>
    </source>
</reference>
<evidence type="ECO:0000313" key="2">
    <source>
        <dbReference type="EMBL" id="MBB6002165.1"/>
    </source>
</evidence>
<proteinExistence type="predicted"/>
<keyword evidence="1" id="KW-0812">Transmembrane</keyword>
<name>A0A841EGA7_9BACT</name>
<dbReference type="AlphaFoldDB" id="A0A841EGA7"/>
<keyword evidence="3" id="KW-1185">Reference proteome</keyword>
<protein>
    <submittedName>
        <fullName evidence="2">Uncharacterized protein</fullName>
    </submittedName>
</protein>